<sequence length="198" mass="21386">MGDYVERVVDLEVTQEEAAEAAARVIDWLVAEGVVIRETDATGVYGLHADEGHLPGPQWTRAVVHDGWGPGRLAVVTGRHHHVGGQGEDDAEYAVCPHCATRTTFIDHPASFEPDEAVWAPFRAAVEAWEATGGGEATRATCAACGVATPVTDWQWPDEYALGALSFDFWGFPPLADAFVAGLTRRLGHRTARHLGKF</sequence>
<protein>
    <recommendedName>
        <fullName evidence="3">Acetone carboxylase subunit gamma</fullName>
    </recommendedName>
</protein>
<evidence type="ECO:0008006" key="3">
    <source>
        <dbReference type="Google" id="ProtNLM"/>
    </source>
</evidence>
<dbReference type="Proteomes" id="UP001250858">
    <property type="component" value="Chromosome"/>
</dbReference>
<keyword evidence="2" id="KW-1185">Reference proteome</keyword>
<evidence type="ECO:0000313" key="2">
    <source>
        <dbReference type="Proteomes" id="UP001250858"/>
    </source>
</evidence>
<proteinExistence type="predicted"/>
<gene>
    <name evidence="1" type="ORF">RGF97_32920</name>
</gene>
<dbReference type="RefSeq" id="WP_309550035.1">
    <property type="nucleotide sequence ID" value="NZ_CP133762.1"/>
</dbReference>
<accession>A0ABY9S2H4</accession>
<organism evidence="1 2">
    <name type="scientific">Streptomyces roseicoloratus</name>
    <dbReference type="NCBI Taxonomy" id="2508722"/>
    <lineage>
        <taxon>Bacteria</taxon>
        <taxon>Bacillati</taxon>
        <taxon>Actinomycetota</taxon>
        <taxon>Actinomycetes</taxon>
        <taxon>Kitasatosporales</taxon>
        <taxon>Streptomycetaceae</taxon>
        <taxon>Streptomyces</taxon>
    </lineage>
</organism>
<reference evidence="1 2" key="1">
    <citation type="submission" date="2023-09" db="EMBL/GenBank/DDBJ databases">
        <title>Complete genome of Streptomyces roseicoloratus T14.</title>
        <authorList>
            <person name="Bashizi T."/>
            <person name="Kim M.-J."/>
            <person name="Lee G."/>
            <person name="Tagele S.B."/>
            <person name="Shin J.-H."/>
        </authorList>
    </citation>
    <scope>NUCLEOTIDE SEQUENCE [LARGE SCALE GENOMIC DNA]</scope>
    <source>
        <strain evidence="1 2">T14</strain>
    </source>
</reference>
<dbReference type="EMBL" id="CP133762">
    <property type="protein sequence ID" value="WMX48641.1"/>
    <property type="molecule type" value="Genomic_DNA"/>
</dbReference>
<evidence type="ECO:0000313" key="1">
    <source>
        <dbReference type="EMBL" id="WMX48641.1"/>
    </source>
</evidence>
<name>A0ABY9S2H4_9ACTN</name>